<sequence>MSVDIFLKIDGIPGETLDHRHRDEIRILAWSWGLAQSGTTHMGPGAGSGKVAVQDITFTKNCDKATTNIVKFCSNGRHIPSALLTIRKAGGDAPVEYFKLQMNDLIVSSYATGGAADGLDQLQETVTLNFRKFTVTYTEQTQQGTPGAATEATWDIAANVGS</sequence>
<dbReference type="InterPro" id="IPR053165">
    <property type="entry name" value="HSI-I_assembly_Hcp1"/>
</dbReference>
<dbReference type="Proteomes" id="UP000469011">
    <property type="component" value="Unassembled WGS sequence"/>
</dbReference>
<dbReference type="InterPro" id="IPR036624">
    <property type="entry name" value="Hcp1-lik_sf"/>
</dbReference>
<dbReference type="Gene3D" id="2.30.110.20">
    <property type="entry name" value="Hcp1-like"/>
    <property type="match status" value="1"/>
</dbReference>
<dbReference type="Pfam" id="PF05638">
    <property type="entry name" value="T6SS_HCP"/>
    <property type="match status" value="1"/>
</dbReference>
<evidence type="ECO:0000313" key="1">
    <source>
        <dbReference type="EMBL" id="NDW02813.1"/>
    </source>
</evidence>
<gene>
    <name evidence="1" type="ORF">GTK09_00085</name>
</gene>
<reference evidence="1 2" key="1">
    <citation type="submission" date="2020-01" db="EMBL/GenBank/DDBJ databases">
        <title>Jiella pacifica sp. nov.</title>
        <authorList>
            <person name="Xue Z."/>
            <person name="Zhu S."/>
            <person name="Chen J."/>
            <person name="Yang J."/>
        </authorList>
    </citation>
    <scope>NUCLEOTIDE SEQUENCE [LARGE SCALE GENOMIC DNA]</scope>
    <source>
        <strain evidence="1 2">40Bstr34</strain>
    </source>
</reference>
<comment type="caution">
    <text evidence="1">The sequence shown here is derived from an EMBL/GenBank/DDBJ whole genome shotgun (WGS) entry which is preliminary data.</text>
</comment>
<organism evidence="1 2">
    <name type="scientific">Jiella pacifica</name>
    <dbReference type="NCBI Taxonomy" id="2696469"/>
    <lineage>
        <taxon>Bacteria</taxon>
        <taxon>Pseudomonadati</taxon>
        <taxon>Pseudomonadota</taxon>
        <taxon>Alphaproteobacteria</taxon>
        <taxon>Hyphomicrobiales</taxon>
        <taxon>Aurantimonadaceae</taxon>
        <taxon>Jiella</taxon>
    </lineage>
</organism>
<dbReference type="AlphaFoldDB" id="A0A6N9SUV0"/>
<proteinExistence type="predicted"/>
<dbReference type="RefSeq" id="WP_163460459.1">
    <property type="nucleotide sequence ID" value="NZ_JAAAMG010000001.1"/>
</dbReference>
<keyword evidence="2" id="KW-1185">Reference proteome</keyword>
<dbReference type="PANTHER" id="PTHR36152">
    <property type="entry name" value="CYTOPLASMIC PROTEIN-RELATED"/>
    <property type="match status" value="1"/>
</dbReference>
<dbReference type="InterPro" id="IPR008514">
    <property type="entry name" value="T6SS_Hcp"/>
</dbReference>
<name>A0A6N9SUV0_9HYPH</name>
<protein>
    <submittedName>
        <fullName evidence="1">Type VI secretion system tube protein Hcp</fullName>
    </submittedName>
</protein>
<accession>A0A6N9SUV0</accession>
<evidence type="ECO:0000313" key="2">
    <source>
        <dbReference type="Proteomes" id="UP000469011"/>
    </source>
</evidence>
<dbReference type="EMBL" id="JAAAMG010000001">
    <property type="protein sequence ID" value="NDW02813.1"/>
    <property type="molecule type" value="Genomic_DNA"/>
</dbReference>
<dbReference type="PANTHER" id="PTHR36152:SF1">
    <property type="entry name" value="UBIQUITIN-LIKE DOMAIN-CONTAINING PROTEIN"/>
    <property type="match status" value="1"/>
</dbReference>
<dbReference type="SUPFAM" id="SSF141452">
    <property type="entry name" value="Hcp1-like"/>
    <property type="match status" value="1"/>
</dbReference>